<dbReference type="InterPro" id="IPR005467">
    <property type="entry name" value="His_kinase_dom"/>
</dbReference>
<evidence type="ECO:0000259" key="15">
    <source>
        <dbReference type="PROSITE" id="PS50109"/>
    </source>
</evidence>
<dbReference type="RefSeq" id="WP_236982415.1">
    <property type="nucleotide sequence ID" value="NZ_AP023086.1"/>
</dbReference>
<evidence type="ECO:0000313" key="18">
    <source>
        <dbReference type="EMBL" id="BCD98211.1"/>
    </source>
</evidence>
<evidence type="ECO:0000256" key="6">
    <source>
        <dbReference type="ARBA" id="ARBA00022692"/>
    </source>
</evidence>
<dbReference type="GO" id="GO:0005886">
    <property type="term" value="C:plasma membrane"/>
    <property type="evidence" value="ECO:0007669"/>
    <property type="project" value="UniProtKB-SubCell"/>
</dbReference>
<dbReference type="InterPro" id="IPR036097">
    <property type="entry name" value="HisK_dim/P_sf"/>
</dbReference>
<dbReference type="SUPFAM" id="SSF52172">
    <property type="entry name" value="CheY-like"/>
    <property type="match status" value="1"/>
</dbReference>
<dbReference type="SUPFAM" id="SSF47226">
    <property type="entry name" value="Histidine-containing phosphotransfer domain, HPT domain"/>
    <property type="match status" value="1"/>
</dbReference>
<feature type="compositionally biased region" description="Polar residues" evidence="14">
    <location>
        <begin position="755"/>
        <end position="765"/>
    </location>
</feature>
<keyword evidence="10" id="KW-0902">Two-component regulatory system</keyword>
<dbReference type="PRINTS" id="PR00344">
    <property type="entry name" value="BCTRLSENSOR"/>
</dbReference>
<dbReference type="SMART" id="SM00448">
    <property type="entry name" value="REC"/>
    <property type="match status" value="1"/>
</dbReference>
<dbReference type="InterPro" id="IPR008207">
    <property type="entry name" value="Sig_transdc_His_kin_Hpt_dom"/>
</dbReference>
<evidence type="ECO:0000256" key="11">
    <source>
        <dbReference type="ARBA" id="ARBA00023136"/>
    </source>
</evidence>
<dbReference type="GO" id="GO:0000155">
    <property type="term" value="F:phosphorelay sensor kinase activity"/>
    <property type="evidence" value="ECO:0007669"/>
    <property type="project" value="InterPro"/>
</dbReference>
<dbReference type="Proteomes" id="UP001320119">
    <property type="component" value="Chromosome"/>
</dbReference>
<evidence type="ECO:0000256" key="5">
    <source>
        <dbReference type="ARBA" id="ARBA00022553"/>
    </source>
</evidence>
<dbReference type="Pfam" id="PF01627">
    <property type="entry name" value="Hpt"/>
    <property type="match status" value="1"/>
</dbReference>
<evidence type="ECO:0000256" key="2">
    <source>
        <dbReference type="ARBA" id="ARBA00004651"/>
    </source>
</evidence>
<evidence type="ECO:0000256" key="9">
    <source>
        <dbReference type="ARBA" id="ARBA00022989"/>
    </source>
</evidence>
<dbReference type="InterPro" id="IPR001789">
    <property type="entry name" value="Sig_transdc_resp-reg_receiver"/>
</dbReference>
<dbReference type="EC" id="2.7.13.3" evidence="3"/>
<dbReference type="SUPFAM" id="SSF47384">
    <property type="entry name" value="Homodimeric domain of signal transducing histidine kinase"/>
    <property type="match status" value="1"/>
</dbReference>
<dbReference type="Gene3D" id="3.30.565.10">
    <property type="entry name" value="Histidine kinase-like ATPase, C-terminal domain"/>
    <property type="match status" value="1"/>
</dbReference>
<keyword evidence="19" id="KW-1185">Reference proteome</keyword>
<keyword evidence="7" id="KW-0547">Nucleotide-binding</keyword>
<evidence type="ECO:0000259" key="16">
    <source>
        <dbReference type="PROSITE" id="PS50110"/>
    </source>
</evidence>
<keyword evidence="8" id="KW-0067">ATP-binding</keyword>
<name>A0AAN1WIG2_9GAMM</name>
<accession>A0AAN1WIG2</accession>
<comment type="subcellular location">
    <subcellularLocation>
        <location evidence="2">Cell membrane</location>
        <topology evidence="2">Multi-pass membrane protein</topology>
    </subcellularLocation>
</comment>
<evidence type="ECO:0000259" key="17">
    <source>
        <dbReference type="PROSITE" id="PS50894"/>
    </source>
</evidence>
<reference evidence="18 19" key="1">
    <citation type="journal article" date="2022" name="IScience">
        <title>An ultrasensitive nanofiber-based assay for enzymatic hydrolysis and deep-sea microbial degradation of cellulose.</title>
        <authorList>
            <person name="Tsudome M."/>
            <person name="Tachioka M."/>
            <person name="Miyazaki M."/>
            <person name="Uchimura K."/>
            <person name="Tsuda M."/>
            <person name="Takaki Y."/>
            <person name="Deguchi S."/>
        </authorList>
    </citation>
    <scope>NUCLEOTIDE SEQUENCE [LARGE SCALE GENOMIC DNA]</scope>
    <source>
        <strain evidence="18 19">GE09</strain>
    </source>
</reference>
<dbReference type="SMART" id="SM00388">
    <property type="entry name" value="HisKA"/>
    <property type="match status" value="1"/>
</dbReference>
<evidence type="ECO:0000313" key="19">
    <source>
        <dbReference type="Proteomes" id="UP001320119"/>
    </source>
</evidence>
<feature type="compositionally biased region" description="Low complexity" evidence="14">
    <location>
        <begin position="745"/>
        <end position="754"/>
    </location>
</feature>
<dbReference type="GO" id="GO:0005524">
    <property type="term" value="F:ATP binding"/>
    <property type="evidence" value="ECO:0007669"/>
    <property type="project" value="UniProtKB-KW"/>
</dbReference>
<evidence type="ECO:0000256" key="1">
    <source>
        <dbReference type="ARBA" id="ARBA00000085"/>
    </source>
</evidence>
<evidence type="ECO:0000256" key="14">
    <source>
        <dbReference type="SAM" id="MobiDB-lite"/>
    </source>
</evidence>
<feature type="compositionally biased region" description="Polar residues" evidence="14">
    <location>
        <begin position="729"/>
        <end position="744"/>
    </location>
</feature>
<feature type="modified residue" description="Phosphohistidine" evidence="12">
    <location>
        <position position="820"/>
    </location>
</feature>
<dbReference type="InterPro" id="IPR036641">
    <property type="entry name" value="HPT_dom_sf"/>
</dbReference>
<feature type="domain" description="Response regulatory" evidence="16">
    <location>
        <begin position="607"/>
        <end position="724"/>
    </location>
</feature>
<dbReference type="Pfam" id="PF00072">
    <property type="entry name" value="Response_reg"/>
    <property type="match status" value="1"/>
</dbReference>
<dbReference type="AlphaFoldDB" id="A0AAN1WIG2"/>
<comment type="catalytic activity">
    <reaction evidence="1">
        <text>ATP + protein L-histidine = ADP + protein N-phospho-L-histidine.</text>
        <dbReference type="EC" id="2.7.13.3"/>
    </reaction>
</comment>
<dbReference type="PANTHER" id="PTHR45339:SF1">
    <property type="entry name" value="HYBRID SIGNAL TRANSDUCTION HISTIDINE KINASE J"/>
    <property type="match status" value="1"/>
</dbReference>
<dbReference type="InterPro" id="IPR011006">
    <property type="entry name" value="CheY-like_superfamily"/>
</dbReference>
<feature type="domain" description="Histidine kinase" evidence="15">
    <location>
        <begin position="231"/>
        <end position="451"/>
    </location>
</feature>
<dbReference type="InterPro" id="IPR004358">
    <property type="entry name" value="Sig_transdc_His_kin-like_C"/>
</dbReference>
<dbReference type="FunFam" id="3.30.565.10:FF:000010">
    <property type="entry name" value="Sensor histidine kinase RcsC"/>
    <property type="match status" value="1"/>
</dbReference>
<dbReference type="PANTHER" id="PTHR45339">
    <property type="entry name" value="HYBRID SIGNAL TRANSDUCTION HISTIDINE KINASE J"/>
    <property type="match status" value="1"/>
</dbReference>
<dbReference type="PROSITE" id="PS50109">
    <property type="entry name" value="HIS_KIN"/>
    <property type="match status" value="1"/>
</dbReference>
<organism evidence="18 19">
    <name type="scientific">Marinagarivorans cellulosilyticus</name>
    <dbReference type="NCBI Taxonomy" id="2721545"/>
    <lineage>
        <taxon>Bacteria</taxon>
        <taxon>Pseudomonadati</taxon>
        <taxon>Pseudomonadota</taxon>
        <taxon>Gammaproteobacteria</taxon>
        <taxon>Cellvibrionales</taxon>
        <taxon>Cellvibrionaceae</taxon>
        <taxon>Marinagarivorans</taxon>
    </lineage>
</organism>
<dbReference type="EMBL" id="AP023086">
    <property type="protein sequence ID" value="BCD98211.1"/>
    <property type="molecule type" value="Genomic_DNA"/>
</dbReference>
<keyword evidence="9" id="KW-1133">Transmembrane helix</keyword>
<evidence type="ECO:0000256" key="12">
    <source>
        <dbReference type="PROSITE-ProRule" id="PRU00110"/>
    </source>
</evidence>
<dbReference type="Gene3D" id="3.40.50.2300">
    <property type="match status" value="1"/>
</dbReference>
<dbReference type="Gene3D" id="1.10.287.130">
    <property type="match status" value="1"/>
</dbReference>
<dbReference type="Pfam" id="PF00512">
    <property type="entry name" value="HisKA"/>
    <property type="match status" value="1"/>
</dbReference>
<proteinExistence type="predicted"/>
<dbReference type="SUPFAM" id="SSF55874">
    <property type="entry name" value="ATPase domain of HSP90 chaperone/DNA topoisomerase II/histidine kinase"/>
    <property type="match status" value="1"/>
</dbReference>
<evidence type="ECO:0000256" key="7">
    <source>
        <dbReference type="ARBA" id="ARBA00022741"/>
    </source>
</evidence>
<dbReference type="PROSITE" id="PS50894">
    <property type="entry name" value="HPT"/>
    <property type="match status" value="1"/>
</dbReference>
<evidence type="ECO:0000256" key="8">
    <source>
        <dbReference type="ARBA" id="ARBA00022840"/>
    </source>
</evidence>
<feature type="modified residue" description="4-aspartylphosphate" evidence="13">
    <location>
        <position position="656"/>
    </location>
</feature>
<feature type="domain" description="HPt" evidence="17">
    <location>
        <begin position="781"/>
        <end position="879"/>
    </location>
</feature>
<dbReference type="PROSITE" id="PS50110">
    <property type="entry name" value="RESPONSE_REGULATORY"/>
    <property type="match status" value="1"/>
</dbReference>
<dbReference type="InterPro" id="IPR003661">
    <property type="entry name" value="HisK_dim/P_dom"/>
</dbReference>
<dbReference type="KEGG" id="marq:MARGE09_P2412"/>
<feature type="region of interest" description="Disordered" evidence="14">
    <location>
        <begin position="729"/>
        <end position="765"/>
    </location>
</feature>
<keyword evidence="4" id="KW-1003">Cell membrane</keyword>
<evidence type="ECO:0000256" key="3">
    <source>
        <dbReference type="ARBA" id="ARBA00012438"/>
    </source>
</evidence>
<evidence type="ECO:0000256" key="13">
    <source>
        <dbReference type="PROSITE-ProRule" id="PRU00169"/>
    </source>
</evidence>
<evidence type="ECO:0000256" key="10">
    <source>
        <dbReference type="ARBA" id="ARBA00023012"/>
    </source>
</evidence>
<evidence type="ECO:0000256" key="4">
    <source>
        <dbReference type="ARBA" id="ARBA00022475"/>
    </source>
</evidence>
<gene>
    <name evidence="18" type="ORF">MARGE09_P2412</name>
</gene>
<keyword evidence="5 13" id="KW-0597">Phosphoprotein</keyword>
<keyword evidence="6" id="KW-0812">Transmembrane</keyword>
<protein>
    <recommendedName>
        <fullName evidence="3">histidine kinase</fullName>
        <ecNumber evidence="3">2.7.13.3</ecNumber>
    </recommendedName>
</protein>
<dbReference type="SMART" id="SM00387">
    <property type="entry name" value="HATPase_c"/>
    <property type="match status" value="1"/>
</dbReference>
<keyword evidence="11" id="KW-0472">Membrane</keyword>
<dbReference type="CDD" id="cd00082">
    <property type="entry name" value="HisKA"/>
    <property type="match status" value="1"/>
</dbReference>
<dbReference type="Pfam" id="PF02518">
    <property type="entry name" value="HATPase_c"/>
    <property type="match status" value="1"/>
</dbReference>
<sequence>MLNIQNIAQACLQTNTALSFCDLNPAAQQLLEPLSTAQVLNALKDYRANLIPECRQQYLQHSSVIVIEPPQASPRYLHVQCWQLDGQLTLFLNGQSLLTFAFGDSSAVTHDGLAVIDWHGNLIEATGPVPVAQGANLCDWITAQQWQSLRSEVQLTTTHNDTHWLCIASRLSCATHPPLLGLRFTSAPSKTASTPHSPAGELSQNDYVKALKVAKHQAEQASDAKGRFLATMSHEIRSPLNAIINMAELLLGTALNEKQKKYAEVAYSGGQTLMSLINDILDFSKIEAGHLSLNVAPFSITHLAEDIITLYWMRAAENNIELTLTIAPECDAFYQGDEQRIRQIIINLINNAIKFTEKGGVHLAVNRIEKNGQAGLLLQIVDTGIGMSQAECEDVFSAFIQAQASENRRFGGTGLGLSIVKQLVELMSGNISVTSTPGAGSEFSVFLPLAPCPEHCIKNDTRIQPFEGHKATPPQSIVALLDCPNTIMRSSLARQLEDLHVPMLSINDLKKPLPPLNTAYIFGEADECSDNIRHYHKQVEQYIQAKEIRFVCISDMRTTEELRHRLHRGFSTALDKPLLPSKLSGLIHNRLGNLKEWHKTAPVHQQRILLVEDGAANRAVALALLENIDITADIAHDGQEALKKVAQNHYPLILMDLSMPIMDGLEATAHIRAGNTSNKETPIIALTANAFAEDRATCLAAGMNDYISKPIDTKIFNHKVNQWLTRALSNSSAPNQTTNNNPQKSTSASSAASTPNNQTTEDKNSNILDSQVLQQLIKDTSPSSLQVILGIYFKEVEERVPQMELLLSQEIWSMLGDEAHILKSSSASFGAIELSAKAKVIELNAKSGEYERVRDAMQGISQLAETTLKAQRAFLAALH</sequence>
<dbReference type="InterPro" id="IPR036890">
    <property type="entry name" value="HATPase_C_sf"/>
</dbReference>
<dbReference type="InterPro" id="IPR003594">
    <property type="entry name" value="HATPase_dom"/>
</dbReference>
<dbReference type="CDD" id="cd17546">
    <property type="entry name" value="REC_hyHK_CKI1_RcsC-like"/>
    <property type="match status" value="1"/>
</dbReference>
<dbReference type="Gene3D" id="1.20.120.160">
    <property type="entry name" value="HPT domain"/>
    <property type="match status" value="1"/>
</dbReference>